<reference evidence="5" key="1">
    <citation type="journal article" date="2019" name="Plant J.">
        <title>Chlorella vulgaris genome assembly and annotation reveals the molecular basis for metabolic acclimation to high light conditions.</title>
        <authorList>
            <person name="Cecchin M."/>
            <person name="Marcolungo L."/>
            <person name="Rossato M."/>
            <person name="Girolomoni L."/>
            <person name="Cosentino E."/>
            <person name="Cuine S."/>
            <person name="Li-Beisson Y."/>
            <person name="Delledonne M."/>
            <person name="Ballottari M."/>
        </authorList>
    </citation>
    <scope>NUCLEOTIDE SEQUENCE</scope>
    <source>
        <strain evidence="5">211/11P</strain>
    </source>
</reference>
<evidence type="ECO:0000256" key="4">
    <source>
        <dbReference type="SAM" id="MobiDB-lite"/>
    </source>
</evidence>
<organism evidence="5 6">
    <name type="scientific">Chlorella vulgaris</name>
    <name type="common">Green alga</name>
    <dbReference type="NCBI Taxonomy" id="3077"/>
    <lineage>
        <taxon>Eukaryota</taxon>
        <taxon>Viridiplantae</taxon>
        <taxon>Chlorophyta</taxon>
        <taxon>core chlorophytes</taxon>
        <taxon>Trebouxiophyceae</taxon>
        <taxon>Chlorellales</taxon>
        <taxon>Chlorellaceae</taxon>
        <taxon>Chlorella clade</taxon>
        <taxon>Chlorella</taxon>
    </lineage>
</organism>
<dbReference type="AlphaFoldDB" id="A0A9D4TQ42"/>
<keyword evidence="6" id="KW-1185">Reference proteome</keyword>
<dbReference type="SMART" id="SM00320">
    <property type="entry name" value="WD40"/>
    <property type="match status" value="4"/>
</dbReference>
<dbReference type="SUPFAM" id="SSF50978">
    <property type="entry name" value="WD40 repeat-like"/>
    <property type="match status" value="1"/>
</dbReference>
<dbReference type="OrthoDB" id="511393at2759"/>
<dbReference type="Gene3D" id="2.130.10.10">
    <property type="entry name" value="YVTN repeat-like/Quinoprotein amine dehydrogenase"/>
    <property type="match status" value="2"/>
</dbReference>
<dbReference type="InterPro" id="IPR020472">
    <property type="entry name" value="WD40_PAC1"/>
</dbReference>
<keyword evidence="2" id="KW-0677">Repeat</keyword>
<evidence type="ECO:0000313" key="6">
    <source>
        <dbReference type="Proteomes" id="UP001055712"/>
    </source>
</evidence>
<comment type="caution">
    <text evidence="5">The sequence shown here is derived from an EMBL/GenBank/DDBJ whole genome shotgun (WGS) entry which is preliminary data.</text>
</comment>
<proteinExistence type="predicted"/>
<feature type="repeat" description="WD" evidence="3">
    <location>
        <begin position="228"/>
        <end position="264"/>
    </location>
</feature>
<dbReference type="PANTHER" id="PTHR19855">
    <property type="entry name" value="WD40 REPEAT PROTEIN 12, 37"/>
    <property type="match status" value="1"/>
</dbReference>
<evidence type="ECO:0000313" key="5">
    <source>
        <dbReference type="EMBL" id="KAI3431601.1"/>
    </source>
</evidence>
<keyword evidence="1 3" id="KW-0853">WD repeat</keyword>
<evidence type="ECO:0000256" key="1">
    <source>
        <dbReference type="ARBA" id="ARBA00022574"/>
    </source>
</evidence>
<dbReference type="PRINTS" id="PR00320">
    <property type="entry name" value="GPROTEINBRPT"/>
</dbReference>
<sequence length="621" mass="64687">MEESQSSPPPAVDLASLEPDAFAAVCQHLHHRDVAALASSAAGLRHAVASNDTLWSGLYSRQFPEPWQRLTQPLPQPPQQQQQQPYGKLVTTTVGGWRDAFLRSHTACQQLRSSAPACRQWTTDSTPVHMASIHGSGTHRLTLAAQGSTVELRSAPSAGRQAGGRSIQCYGHTARVSAAAVIELAGAVRRVGIATASHDQTIRLWAAAADPESYRPLPLTLLTPLRTLRGHGEAVTCLQLISGSTGVTIAATGSKDRTVRLWGLAPLLPSPVQKPQVAILRGHGGPVTCLAVSGGCELWADGGGWDGNAAASSASPAAATVQLLSGSLDGRVKSWDPWTASCIGTAKCAAQVTALQAVAANPTLQPHAMLVSSASGVQLLDSRLMRGVAAVAFPAGRSEQVHSCAQWGWDLAVGSSGGARVFDMRVLTASGDGGSSSSSSSSGTLRERLRLNVDARPVTSIHVDRWKVLTATDRYGEAPLRAWCVSSGDCLAELESCLPAAAPALGNASPGQPVAEADGSWGQLQLETGNSEQEEEGLQAEVSPSTHQPSQEHYRAGWAGVTALACRGALLATGNSDGTVCERDYSRGGFSELDGGRAAGGAAAESSQLAGKFWRYNVLEP</sequence>
<dbReference type="PROSITE" id="PS50082">
    <property type="entry name" value="WD_REPEATS_2"/>
    <property type="match status" value="1"/>
</dbReference>
<dbReference type="PANTHER" id="PTHR19855:SF11">
    <property type="entry name" value="RIBOSOME BIOGENESIS PROTEIN WDR12"/>
    <property type="match status" value="1"/>
</dbReference>
<name>A0A9D4TQ42_CHLVU</name>
<accession>A0A9D4TQ42</accession>
<dbReference type="InterPro" id="IPR036322">
    <property type="entry name" value="WD40_repeat_dom_sf"/>
</dbReference>
<reference evidence="5" key="2">
    <citation type="submission" date="2020-11" db="EMBL/GenBank/DDBJ databases">
        <authorList>
            <person name="Cecchin M."/>
            <person name="Marcolungo L."/>
            <person name="Rossato M."/>
            <person name="Girolomoni L."/>
            <person name="Cosentino E."/>
            <person name="Cuine S."/>
            <person name="Li-Beisson Y."/>
            <person name="Delledonne M."/>
            <person name="Ballottari M."/>
        </authorList>
    </citation>
    <scope>NUCLEOTIDE SEQUENCE</scope>
    <source>
        <strain evidence="5">211/11P</strain>
        <tissue evidence="5">Whole cell</tissue>
    </source>
</reference>
<evidence type="ECO:0000256" key="3">
    <source>
        <dbReference type="PROSITE-ProRule" id="PRU00221"/>
    </source>
</evidence>
<evidence type="ECO:0000256" key="2">
    <source>
        <dbReference type="ARBA" id="ARBA00022737"/>
    </source>
</evidence>
<dbReference type="InterPro" id="IPR015943">
    <property type="entry name" value="WD40/YVTN_repeat-like_dom_sf"/>
</dbReference>
<protein>
    <submittedName>
        <fullName evidence="5">Uncharacterized protein</fullName>
    </submittedName>
</protein>
<dbReference type="EMBL" id="SIDB01000006">
    <property type="protein sequence ID" value="KAI3431601.1"/>
    <property type="molecule type" value="Genomic_DNA"/>
</dbReference>
<dbReference type="Proteomes" id="UP001055712">
    <property type="component" value="Unassembled WGS sequence"/>
</dbReference>
<dbReference type="InterPro" id="IPR001680">
    <property type="entry name" value="WD40_rpt"/>
</dbReference>
<gene>
    <name evidence="5" type="ORF">D9Q98_004651</name>
</gene>
<dbReference type="Pfam" id="PF00400">
    <property type="entry name" value="WD40"/>
    <property type="match status" value="3"/>
</dbReference>
<feature type="region of interest" description="Disordered" evidence="4">
    <location>
        <begin position="528"/>
        <end position="550"/>
    </location>
</feature>